<proteinExistence type="predicted"/>
<reference evidence="1 2" key="1">
    <citation type="submission" date="2021-06" db="EMBL/GenBank/DDBJ databases">
        <authorList>
            <person name="Kallberg Y."/>
            <person name="Tangrot J."/>
            <person name="Rosling A."/>
        </authorList>
    </citation>
    <scope>NUCLEOTIDE SEQUENCE [LARGE SCALE GENOMIC DNA]</scope>
    <source>
        <strain evidence="1 2">120-4 pot B 10/14</strain>
    </source>
</reference>
<evidence type="ECO:0000313" key="1">
    <source>
        <dbReference type="EMBL" id="CAG8836563.1"/>
    </source>
</evidence>
<feature type="non-terminal residue" evidence="1">
    <location>
        <position position="160"/>
    </location>
</feature>
<comment type="caution">
    <text evidence="1">The sequence shown here is derived from an EMBL/GenBank/DDBJ whole genome shotgun (WGS) entry which is preliminary data.</text>
</comment>
<sequence>MTKIEKIVKILNQLKLSHNSHGEQSLLTNMAIETQDIEFGDDIDTIQLGFTSWRMRSSLLSQIERDIEKAKWDHFLNLELAYTALQNLIPLGINANEKTKRKWISYQVQTLLLVDKRAELRIWTALRFLKYLLSNQIITKEALYNSKITPDFFKKLNKDS</sequence>
<keyword evidence="2" id="KW-1185">Reference proteome</keyword>
<dbReference type="EMBL" id="CAJVQB010053896">
    <property type="protein sequence ID" value="CAG8836563.1"/>
    <property type="molecule type" value="Genomic_DNA"/>
</dbReference>
<dbReference type="Proteomes" id="UP000789901">
    <property type="component" value="Unassembled WGS sequence"/>
</dbReference>
<protein>
    <submittedName>
        <fullName evidence="1">21768_t:CDS:1</fullName>
    </submittedName>
</protein>
<gene>
    <name evidence="1" type="ORF">GMARGA_LOCUS33094</name>
</gene>
<name>A0ABN7WQ78_GIGMA</name>
<organism evidence="1 2">
    <name type="scientific">Gigaspora margarita</name>
    <dbReference type="NCBI Taxonomy" id="4874"/>
    <lineage>
        <taxon>Eukaryota</taxon>
        <taxon>Fungi</taxon>
        <taxon>Fungi incertae sedis</taxon>
        <taxon>Mucoromycota</taxon>
        <taxon>Glomeromycotina</taxon>
        <taxon>Glomeromycetes</taxon>
        <taxon>Diversisporales</taxon>
        <taxon>Gigasporaceae</taxon>
        <taxon>Gigaspora</taxon>
    </lineage>
</organism>
<accession>A0ABN7WQ78</accession>
<evidence type="ECO:0000313" key="2">
    <source>
        <dbReference type="Proteomes" id="UP000789901"/>
    </source>
</evidence>